<feature type="transmembrane region" description="Helical" evidence="2">
    <location>
        <begin position="6"/>
        <end position="27"/>
    </location>
</feature>
<keyword evidence="2" id="KW-0812">Transmembrane</keyword>
<evidence type="ECO:0000313" key="3">
    <source>
        <dbReference type="EMBL" id="AUM14235.1"/>
    </source>
</evidence>
<dbReference type="OrthoDB" id="6077704at2"/>
<organism evidence="3 4">
    <name type="scientific">Ketobacter alkanivorans</name>
    <dbReference type="NCBI Taxonomy" id="1917421"/>
    <lineage>
        <taxon>Bacteria</taxon>
        <taxon>Pseudomonadati</taxon>
        <taxon>Pseudomonadota</taxon>
        <taxon>Gammaproteobacteria</taxon>
        <taxon>Pseudomonadales</taxon>
        <taxon>Ketobacteraceae</taxon>
        <taxon>Ketobacter</taxon>
    </lineage>
</organism>
<sequence>MAYTLLTIIATALLSSLLTLGIAHFIFQKRLKHHYDAGVSEAIERFKAEVGPEIEARVKQGVLEGFKSLPSKEMLRDTTRTIAKTGLDLMGDSLKMATRPARTRGTGRRPGGTPLDDD</sequence>
<dbReference type="EMBL" id="CP022684">
    <property type="protein sequence ID" value="AUM14235.1"/>
    <property type="molecule type" value="Genomic_DNA"/>
</dbReference>
<keyword evidence="2" id="KW-0472">Membrane</keyword>
<proteinExistence type="predicted"/>
<dbReference type="RefSeq" id="WP_101895609.1">
    <property type="nucleotide sequence ID" value="NZ_CP022684.1"/>
</dbReference>
<accession>A0A2K9LRZ8</accession>
<reference evidence="4" key="1">
    <citation type="submission" date="2017-08" db="EMBL/GenBank/DDBJ databases">
        <title>Direct submision.</title>
        <authorList>
            <person name="Kim S.-J."/>
            <person name="Rhee S.-K."/>
        </authorList>
    </citation>
    <scope>NUCLEOTIDE SEQUENCE [LARGE SCALE GENOMIC DNA]</scope>
    <source>
        <strain evidence="4">GI5</strain>
    </source>
</reference>
<dbReference type="KEGG" id="kak:Kalk_18190"/>
<gene>
    <name evidence="3" type="ORF">Kalk_18190</name>
</gene>
<name>A0A2K9LRZ8_9GAMM</name>
<feature type="region of interest" description="Disordered" evidence="1">
    <location>
        <begin position="95"/>
        <end position="118"/>
    </location>
</feature>
<dbReference type="Proteomes" id="UP000235116">
    <property type="component" value="Chromosome"/>
</dbReference>
<evidence type="ECO:0000313" key="4">
    <source>
        <dbReference type="Proteomes" id="UP000235116"/>
    </source>
</evidence>
<dbReference type="AlphaFoldDB" id="A0A2K9LRZ8"/>
<protein>
    <submittedName>
        <fullName evidence="3">Uncharacterized protein</fullName>
    </submittedName>
</protein>
<keyword evidence="2" id="KW-1133">Transmembrane helix</keyword>
<keyword evidence="4" id="KW-1185">Reference proteome</keyword>
<evidence type="ECO:0000256" key="2">
    <source>
        <dbReference type="SAM" id="Phobius"/>
    </source>
</evidence>
<evidence type="ECO:0000256" key="1">
    <source>
        <dbReference type="SAM" id="MobiDB-lite"/>
    </source>
</evidence>